<dbReference type="Proteomes" id="UP001139450">
    <property type="component" value="Unassembled WGS sequence"/>
</dbReference>
<dbReference type="RefSeq" id="WP_245130173.1">
    <property type="nucleotide sequence ID" value="NZ_JALJEJ010000004.1"/>
</dbReference>
<dbReference type="SUPFAM" id="SSF160631">
    <property type="entry name" value="SMI1/KNR4-like"/>
    <property type="match status" value="1"/>
</dbReference>
<reference evidence="2" key="1">
    <citation type="submission" date="2022-04" db="EMBL/GenBank/DDBJ databases">
        <title>Mucilaginibacter sp. RS28 isolated from freshwater.</title>
        <authorList>
            <person name="Ko S.-R."/>
        </authorList>
    </citation>
    <scope>NUCLEOTIDE SEQUENCE</scope>
    <source>
        <strain evidence="2">RS28</strain>
    </source>
</reference>
<comment type="caution">
    <text evidence="2">The sequence shown here is derived from an EMBL/GenBank/DDBJ whole genome shotgun (WGS) entry which is preliminary data.</text>
</comment>
<evidence type="ECO:0000313" key="2">
    <source>
        <dbReference type="EMBL" id="MCJ8210337.1"/>
    </source>
</evidence>
<dbReference type="SMART" id="SM00860">
    <property type="entry name" value="SMI1_KNR4"/>
    <property type="match status" value="1"/>
</dbReference>
<name>A0A9X1X351_9SPHI</name>
<feature type="domain" description="Knr4/Smi1-like" evidence="1">
    <location>
        <begin position="29"/>
        <end position="161"/>
    </location>
</feature>
<sequence length="193" mass="22024">MNTITESFSAILKKQKELNYYFPSILRPPAAPTDITKTEDKLGLNFNDELKELYLFADGTSIDNITPCGKTGLIPIHNFLSLKDAINYHEQSMKFDDSFYNWAKDFKPCKQLFPFLEDGAGNCYWVDLNEGTAKYGNIFWTNTFGADPDYIYSSLTSMFGVIADAYETRIMFVDKDGYLDCDFDAFDELSKGK</sequence>
<dbReference type="Pfam" id="PF09346">
    <property type="entry name" value="SMI1_KNR4"/>
    <property type="match status" value="1"/>
</dbReference>
<dbReference type="AlphaFoldDB" id="A0A9X1X351"/>
<evidence type="ECO:0000259" key="1">
    <source>
        <dbReference type="SMART" id="SM00860"/>
    </source>
</evidence>
<evidence type="ECO:0000313" key="3">
    <source>
        <dbReference type="Proteomes" id="UP001139450"/>
    </source>
</evidence>
<gene>
    <name evidence="2" type="ORF">MUY27_11515</name>
</gene>
<protein>
    <submittedName>
        <fullName evidence="2">SMI1/KNR4 family protein</fullName>
    </submittedName>
</protein>
<dbReference type="InterPro" id="IPR037883">
    <property type="entry name" value="Knr4/Smi1-like_sf"/>
</dbReference>
<proteinExistence type="predicted"/>
<dbReference type="Gene3D" id="3.40.1580.10">
    <property type="entry name" value="SMI1/KNR4-like"/>
    <property type="match status" value="1"/>
</dbReference>
<organism evidence="2 3">
    <name type="scientific">Mucilaginibacter straminoryzae</name>
    <dbReference type="NCBI Taxonomy" id="2932774"/>
    <lineage>
        <taxon>Bacteria</taxon>
        <taxon>Pseudomonadati</taxon>
        <taxon>Bacteroidota</taxon>
        <taxon>Sphingobacteriia</taxon>
        <taxon>Sphingobacteriales</taxon>
        <taxon>Sphingobacteriaceae</taxon>
        <taxon>Mucilaginibacter</taxon>
    </lineage>
</organism>
<accession>A0A9X1X351</accession>
<dbReference type="EMBL" id="JALJEJ010000004">
    <property type="protein sequence ID" value="MCJ8210337.1"/>
    <property type="molecule type" value="Genomic_DNA"/>
</dbReference>
<dbReference type="InterPro" id="IPR018958">
    <property type="entry name" value="Knr4/Smi1-like_dom"/>
</dbReference>
<keyword evidence="3" id="KW-1185">Reference proteome</keyword>